<gene>
    <name evidence="2" type="ORF">J3R75_002300</name>
</gene>
<dbReference type="Proteomes" id="UP001238163">
    <property type="component" value="Unassembled WGS sequence"/>
</dbReference>
<dbReference type="RefSeq" id="WP_307261607.1">
    <property type="nucleotide sequence ID" value="NZ_JAUSVL010000001.1"/>
</dbReference>
<protein>
    <recommendedName>
        <fullName evidence="4">DUF4129 domain-containing protein</fullName>
    </recommendedName>
</protein>
<dbReference type="EMBL" id="JAUSVL010000001">
    <property type="protein sequence ID" value="MDQ0290193.1"/>
    <property type="molecule type" value="Genomic_DNA"/>
</dbReference>
<evidence type="ECO:0000313" key="2">
    <source>
        <dbReference type="EMBL" id="MDQ0290193.1"/>
    </source>
</evidence>
<feature type="region of interest" description="Disordered" evidence="1">
    <location>
        <begin position="259"/>
        <end position="286"/>
    </location>
</feature>
<organism evidence="2 3">
    <name type="scientific">Oligosphaera ethanolica</name>
    <dbReference type="NCBI Taxonomy" id="760260"/>
    <lineage>
        <taxon>Bacteria</taxon>
        <taxon>Pseudomonadati</taxon>
        <taxon>Lentisphaerota</taxon>
        <taxon>Oligosphaeria</taxon>
        <taxon>Oligosphaerales</taxon>
        <taxon>Oligosphaeraceae</taxon>
        <taxon>Oligosphaera</taxon>
    </lineage>
</organism>
<reference evidence="2" key="1">
    <citation type="submission" date="2023-07" db="EMBL/GenBank/DDBJ databases">
        <title>Genomic Encyclopedia of Type Strains, Phase IV (KMG-IV): sequencing the most valuable type-strain genomes for metagenomic binning, comparative biology and taxonomic classification.</title>
        <authorList>
            <person name="Goeker M."/>
        </authorList>
    </citation>
    <scope>NUCLEOTIDE SEQUENCE</scope>
    <source>
        <strain evidence="2">DSM 24202</strain>
    </source>
</reference>
<keyword evidence="3" id="KW-1185">Reference proteome</keyword>
<dbReference type="AlphaFoldDB" id="A0AAE3VGR4"/>
<proteinExistence type="predicted"/>
<accession>A0AAE3VGR4</accession>
<comment type="caution">
    <text evidence="2">The sequence shown here is derived from an EMBL/GenBank/DDBJ whole genome shotgun (WGS) entry which is preliminary data.</text>
</comment>
<evidence type="ECO:0008006" key="4">
    <source>
        <dbReference type="Google" id="ProtNLM"/>
    </source>
</evidence>
<evidence type="ECO:0000313" key="3">
    <source>
        <dbReference type="Proteomes" id="UP001238163"/>
    </source>
</evidence>
<evidence type="ECO:0000256" key="1">
    <source>
        <dbReference type="SAM" id="MobiDB-lite"/>
    </source>
</evidence>
<name>A0AAE3VGR4_9BACT</name>
<sequence length="286" mass="31285">MALKMKMLWLVLFCAVMALALWVSLAARTGPEYDYPALSVPPFGQVLVTIVEARGLRPPADDSLRMQETDIDWAWGGSWRCRGICWRGLCWQRRLLLWSVRPDDAAMASAAPQWRKAATSTSEVPSWSDDAAEPRCLTPLLLALASILALLRWRRSAMQPAVRALRRLRRDSAADIPADELAQIIRAGLGGAWDVPVPAGANVSPALTAALPGLLAELVTQLDRERYAGAMPTSRQRRSRLDLARHCLELARALPAADVAGKTRRKGNGLRPGRDIRARASGGGRS</sequence>